<dbReference type="SMART" id="SM00028">
    <property type="entry name" value="TPR"/>
    <property type="match status" value="6"/>
</dbReference>
<gene>
    <name evidence="6" type="ORF">GP486_004807</name>
</gene>
<dbReference type="PANTHER" id="PTHR44200">
    <property type="entry name" value="DNAJ HOMOLOG SUBFAMILY C MEMBER 7"/>
    <property type="match status" value="1"/>
</dbReference>
<keyword evidence="7" id="KW-1185">Reference proteome</keyword>
<dbReference type="Gene3D" id="1.10.287.110">
    <property type="entry name" value="DnaJ domain"/>
    <property type="match status" value="1"/>
</dbReference>
<evidence type="ECO:0000313" key="6">
    <source>
        <dbReference type="EMBL" id="KAH0558538.1"/>
    </source>
</evidence>
<proteinExistence type="predicted"/>
<feature type="non-terminal residue" evidence="6">
    <location>
        <position position="578"/>
    </location>
</feature>
<feature type="compositionally biased region" description="Low complexity" evidence="4">
    <location>
        <begin position="48"/>
        <end position="65"/>
    </location>
</feature>
<evidence type="ECO:0000256" key="2">
    <source>
        <dbReference type="ARBA" id="ARBA00022803"/>
    </source>
</evidence>
<dbReference type="InterPro" id="IPR019734">
    <property type="entry name" value="TPR_rpt"/>
</dbReference>
<dbReference type="Pfam" id="PF14559">
    <property type="entry name" value="TPR_19"/>
    <property type="match status" value="1"/>
</dbReference>
<dbReference type="Pfam" id="PF07719">
    <property type="entry name" value="TPR_2"/>
    <property type="match status" value="1"/>
</dbReference>
<dbReference type="PRINTS" id="PR00625">
    <property type="entry name" value="JDOMAIN"/>
</dbReference>
<evidence type="ECO:0000256" key="1">
    <source>
        <dbReference type="ARBA" id="ARBA00022737"/>
    </source>
</evidence>
<dbReference type="PANTHER" id="PTHR44200:SF1">
    <property type="entry name" value="DNAJ HOMOLOG SUBFAMILY C MEMBER 7"/>
    <property type="match status" value="1"/>
</dbReference>
<name>A0A9P8LA81_9PEZI</name>
<dbReference type="InterPro" id="IPR052758">
    <property type="entry name" value="SRC_co-chaperone"/>
</dbReference>
<dbReference type="Proteomes" id="UP000750711">
    <property type="component" value="Unassembled WGS sequence"/>
</dbReference>
<evidence type="ECO:0000256" key="3">
    <source>
        <dbReference type="PROSITE-ProRule" id="PRU00339"/>
    </source>
</evidence>
<dbReference type="Pfam" id="PF13181">
    <property type="entry name" value="TPR_8"/>
    <property type="match status" value="1"/>
</dbReference>
<feature type="repeat" description="TPR" evidence="3">
    <location>
        <begin position="351"/>
        <end position="384"/>
    </location>
</feature>
<feature type="region of interest" description="Disordered" evidence="4">
    <location>
        <begin position="1"/>
        <end position="166"/>
    </location>
</feature>
<feature type="repeat" description="TPR" evidence="3">
    <location>
        <begin position="397"/>
        <end position="430"/>
    </location>
</feature>
<dbReference type="PROSITE" id="PS50076">
    <property type="entry name" value="DNAJ_2"/>
    <property type="match status" value="1"/>
</dbReference>
<dbReference type="Pfam" id="PF00226">
    <property type="entry name" value="DnaJ"/>
    <property type="match status" value="1"/>
</dbReference>
<protein>
    <recommendedName>
        <fullName evidence="5">J domain-containing protein</fullName>
    </recommendedName>
</protein>
<dbReference type="PROSITE" id="PS50293">
    <property type="entry name" value="TPR_REGION"/>
    <property type="match status" value="2"/>
</dbReference>
<organism evidence="6 7">
    <name type="scientific">Trichoglossum hirsutum</name>
    <dbReference type="NCBI Taxonomy" id="265104"/>
    <lineage>
        <taxon>Eukaryota</taxon>
        <taxon>Fungi</taxon>
        <taxon>Dikarya</taxon>
        <taxon>Ascomycota</taxon>
        <taxon>Pezizomycotina</taxon>
        <taxon>Geoglossomycetes</taxon>
        <taxon>Geoglossales</taxon>
        <taxon>Geoglossaceae</taxon>
        <taxon>Trichoglossum</taxon>
    </lineage>
</organism>
<dbReference type="CDD" id="cd06257">
    <property type="entry name" value="DnaJ"/>
    <property type="match status" value="1"/>
</dbReference>
<dbReference type="AlphaFoldDB" id="A0A9P8LA81"/>
<dbReference type="SUPFAM" id="SSF48452">
    <property type="entry name" value="TPR-like"/>
    <property type="match status" value="1"/>
</dbReference>
<evidence type="ECO:0000313" key="7">
    <source>
        <dbReference type="Proteomes" id="UP000750711"/>
    </source>
</evidence>
<dbReference type="InterPro" id="IPR001623">
    <property type="entry name" value="DnaJ_domain"/>
</dbReference>
<dbReference type="InterPro" id="IPR013105">
    <property type="entry name" value="TPR_2"/>
</dbReference>
<accession>A0A9P8LA81</accession>
<dbReference type="PROSITE" id="PS50005">
    <property type="entry name" value="TPR"/>
    <property type="match status" value="3"/>
</dbReference>
<feature type="domain" description="J" evidence="5">
    <location>
        <begin position="523"/>
        <end position="578"/>
    </location>
</feature>
<dbReference type="EMBL" id="JAGHQM010000815">
    <property type="protein sequence ID" value="KAH0558538.1"/>
    <property type="molecule type" value="Genomic_DNA"/>
</dbReference>
<evidence type="ECO:0000256" key="4">
    <source>
        <dbReference type="SAM" id="MobiDB-lite"/>
    </source>
</evidence>
<feature type="region of interest" description="Disordered" evidence="4">
    <location>
        <begin position="549"/>
        <end position="578"/>
    </location>
</feature>
<evidence type="ECO:0000259" key="5">
    <source>
        <dbReference type="PROSITE" id="PS50076"/>
    </source>
</evidence>
<feature type="compositionally biased region" description="Basic residues" evidence="4">
    <location>
        <begin position="31"/>
        <end position="41"/>
    </location>
</feature>
<keyword evidence="2 3" id="KW-0802">TPR repeat</keyword>
<dbReference type="InterPro" id="IPR011990">
    <property type="entry name" value="TPR-like_helical_dom_sf"/>
</dbReference>
<dbReference type="SMART" id="SM00271">
    <property type="entry name" value="DnaJ"/>
    <property type="match status" value="1"/>
</dbReference>
<reference evidence="6" key="1">
    <citation type="submission" date="2021-03" db="EMBL/GenBank/DDBJ databases">
        <title>Comparative genomics and phylogenomic investigation of the class Geoglossomycetes provide insights into ecological specialization and systematics.</title>
        <authorList>
            <person name="Melie T."/>
            <person name="Pirro S."/>
            <person name="Miller A.N."/>
            <person name="Quandt A."/>
        </authorList>
    </citation>
    <scope>NUCLEOTIDE SEQUENCE</scope>
    <source>
        <strain evidence="6">CAQ_001_2017</strain>
    </source>
</reference>
<feature type="compositionally biased region" description="Low complexity" evidence="4">
    <location>
        <begin position="19"/>
        <end position="30"/>
    </location>
</feature>
<sequence length="578" mass="63962">MVLQGFFKKKKAPDDDPVDSQSADRAASSASHHKTLKKSQSRSRESRPGSARSSTSRSPTKSSPRYAYDRNSHPLNLPPDQLHRLSAAAMSDPPTQMDVEYDVLNPAAVPVPSSPPPPQFTPSSQLSQPPMPGALNLTGGLNRDGSPVPPPHRMQTSPPPPPPVDAEAFKALGNKFFKAKDYDKAVVEYTKAIEADPTSSTYYSNRAAALISASKFQEALEDARAANRLEPGNAKILHRLARILTSLGRPDDALDTYAEIKPPATVKDKAPATAMKQHLLQAGNALREGAAGSMAIHALDQAELGLGPGVDRPRPWKLMRGEAYLKMSGVDSLAEAQSMAMSLLRHNSKDPEALVLRGRALYAMGDNDKAVQHFREALNCDPDFRDAARFLRTVQKLERLKEEGNKAYKAEKPQEAAQIYTRALEVDPTNKKINALILHNRALCYSKLKKWPSVINDCNLALEIDPHYMKARKTRARAYGQNGDWEDCVREYKGILDSNPNEPGIANDLRKAEIDLKKSQRKDYYKILGVEKEANELELKKAYRKLAITHHPDKNPDDDEAADRFKDIQEAYETLSDP</sequence>
<feature type="repeat" description="TPR" evidence="3">
    <location>
        <begin position="166"/>
        <end position="199"/>
    </location>
</feature>
<feature type="compositionally biased region" description="Pro residues" evidence="4">
    <location>
        <begin position="147"/>
        <end position="164"/>
    </location>
</feature>
<keyword evidence="1" id="KW-0677">Repeat</keyword>
<dbReference type="Gene3D" id="1.25.40.10">
    <property type="entry name" value="Tetratricopeptide repeat domain"/>
    <property type="match status" value="1"/>
</dbReference>
<dbReference type="InterPro" id="IPR036869">
    <property type="entry name" value="J_dom_sf"/>
</dbReference>
<comment type="caution">
    <text evidence="6">The sequence shown here is derived from an EMBL/GenBank/DDBJ whole genome shotgun (WGS) entry which is preliminary data.</text>
</comment>